<evidence type="ECO:0000313" key="1">
    <source>
        <dbReference type="EMBL" id="OQS42339.1"/>
    </source>
</evidence>
<dbReference type="EMBL" id="MUKV01000005">
    <property type="protein sequence ID" value="OQS42339.1"/>
    <property type="molecule type" value="Genomic_DNA"/>
</dbReference>
<reference evidence="1 2" key="1">
    <citation type="submission" date="2017-02" db="EMBL/GenBank/DDBJ databases">
        <title>Chromobacterium haemolyticum H5244.</title>
        <authorList>
            <person name="Gulvik C.A."/>
        </authorList>
    </citation>
    <scope>NUCLEOTIDE SEQUENCE [LARGE SCALE GENOMIC DNA]</scope>
    <source>
        <strain evidence="1 2">H5244</strain>
    </source>
</reference>
<dbReference type="Proteomes" id="UP000192721">
    <property type="component" value="Unassembled WGS sequence"/>
</dbReference>
<evidence type="ECO:0000313" key="2">
    <source>
        <dbReference type="Proteomes" id="UP000192721"/>
    </source>
</evidence>
<name>A0A1W0D5Q5_9NEIS</name>
<comment type="caution">
    <text evidence="1">The sequence shown here is derived from an EMBL/GenBank/DDBJ whole genome shotgun (WGS) entry which is preliminary data.</text>
</comment>
<accession>A0A1W0D5Q5</accession>
<protein>
    <submittedName>
        <fullName evidence="1">Uncharacterized protein</fullName>
    </submittedName>
</protein>
<gene>
    <name evidence="1" type="ORF">B0T45_06005</name>
</gene>
<organism evidence="1 2">
    <name type="scientific">Chromobacterium haemolyticum</name>
    <dbReference type="NCBI Taxonomy" id="394935"/>
    <lineage>
        <taxon>Bacteria</taxon>
        <taxon>Pseudomonadati</taxon>
        <taxon>Pseudomonadota</taxon>
        <taxon>Betaproteobacteria</taxon>
        <taxon>Neisseriales</taxon>
        <taxon>Chromobacteriaceae</taxon>
        <taxon>Chromobacterium</taxon>
    </lineage>
</organism>
<dbReference type="AlphaFoldDB" id="A0A1W0D5Q5"/>
<proteinExistence type="predicted"/>
<sequence length="131" mass="14300">MQEAQTQNSDAVAKVESSIPQAAAVETKEVVKIKPEQIVTFPTSAIACIDKDDLQEVMTNYMKGEVTKGNSKFISKDNPEARCIMLNTKLKYKVLSVEYNNDEIGLLEVVGINSTSATGAWTLSMTAEPVK</sequence>